<evidence type="ECO:0000313" key="3">
    <source>
        <dbReference type="EMBL" id="CAA9289773.1"/>
    </source>
</evidence>
<evidence type="ECO:0000256" key="1">
    <source>
        <dbReference type="SAM" id="Phobius"/>
    </source>
</evidence>
<sequence length="191" mass="21924">MLEYLKKLDQEWFFAINGYHSDFWDPVMVAISERSFWFPFYALLAAYLIYRYRRQSILILLAVALALLGADGISSRFIKPYFARLRPCHDNSLSETINIVAGCGGRFGFLSSHAANTFAIAMLFAVILPRPYRYFKFFLFVWATAISYSRVYLGVHFPGDVLAGALLGILLGWLCGLLFHKLRSRYPYFAV</sequence>
<reference evidence="3" key="1">
    <citation type="submission" date="2020-02" db="EMBL/GenBank/DDBJ databases">
        <authorList>
            <person name="Meier V. D."/>
        </authorList>
    </citation>
    <scope>NUCLEOTIDE SEQUENCE</scope>
    <source>
        <strain evidence="3">AVDCRST_MAG95</strain>
    </source>
</reference>
<accession>A0A6J4JXF3</accession>
<feature type="transmembrane region" description="Helical" evidence="1">
    <location>
        <begin position="161"/>
        <end position="179"/>
    </location>
</feature>
<dbReference type="InterPro" id="IPR036938">
    <property type="entry name" value="PAP2/HPO_sf"/>
</dbReference>
<dbReference type="PANTHER" id="PTHR14969">
    <property type="entry name" value="SPHINGOSINE-1-PHOSPHATE PHOSPHOHYDROLASE"/>
    <property type="match status" value="1"/>
</dbReference>
<keyword evidence="1" id="KW-0472">Membrane</keyword>
<dbReference type="Pfam" id="PF01569">
    <property type="entry name" value="PAP2"/>
    <property type="match status" value="1"/>
</dbReference>
<keyword evidence="1" id="KW-1133">Transmembrane helix</keyword>
<organism evidence="3">
    <name type="scientific">uncultured Adhaeribacter sp</name>
    <dbReference type="NCBI Taxonomy" id="448109"/>
    <lineage>
        <taxon>Bacteria</taxon>
        <taxon>Pseudomonadati</taxon>
        <taxon>Bacteroidota</taxon>
        <taxon>Cytophagia</taxon>
        <taxon>Cytophagales</taxon>
        <taxon>Hymenobacteraceae</taxon>
        <taxon>Adhaeribacter</taxon>
        <taxon>environmental samples</taxon>
    </lineage>
</organism>
<evidence type="ECO:0000259" key="2">
    <source>
        <dbReference type="SMART" id="SM00014"/>
    </source>
</evidence>
<dbReference type="EMBL" id="CADCTJ010001233">
    <property type="protein sequence ID" value="CAA9289773.1"/>
    <property type="molecule type" value="Genomic_DNA"/>
</dbReference>
<feature type="transmembrane region" description="Helical" evidence="1">
    <location>
        <begin position="34"/>
        <end position="50"/>
    </location>
</feature>
<dbReference type="Gene3D" id="1.20.144.10">
    <property type="entry name" value="Phosphatidic acid phosphatase type 2/haloperoxidase"/>
    <property type="match status" value="1"/>
</dbReference>
<feature type="domain" description="Phosphatidic acid phosphatase type 2/haloperoxidase" evidence="2">
    <location>
        <begin position="59"/>
        <end position="176"/>
    </location>
</feature>
<dbReference type="SMART" id="SM00014">
    <property type="entry name" value="acidPPc"/>
    <property type="match status" value="1"/>
</dbReference>
<gene>
    <name evidence="3" type="ORF">AVDCRST_MAG95-3921</name>
</gene>
<name>A0A6J4JXF3_9BACT</name>
<feature type="transmembrane region" description="Helical" evidence="1">
    <location>
        <begin position="57"/>
        <end position="78"/>
    </location>
</feature>
<dbReference type="PANTHER" id="PTHR14969:SF13">
    <property type="entry name" value="AT30094P"/>
    <property type="match status" value="1"/>
</dbReference>
<protein>
    <submittedName>
        <fullName evidence="3">Putative membrane-associated phospholipid phosphatase</fullName>
    </submittedName>
</protein>
<feature type="transmembrane region" description="Helical" evidence="1">
    <location>
        <begin position="135"/>
        <end position="155"/>
    </location>
</feature>
<dbReference type="SUPFAM" id="SSF48317">
    <property type="entry name" value="Acid phosphatase/Vanadium-dependent haloperoxidase"/>
    <property type="match status" value="1"/>
</dbReference>
<dbReference type="AlphaFoldDB" id="A0A6J4JXF3"/>
<proteinExistence type="predicted"/>
<feature type="transmembrane region" description="Helical" evidence="1">
    <location>
        <begin position="107"/>
        <end position="128"/>
    </location>
</feature>
<keyword evidence="1" id="KW-0812">Transmembrane</keyword>
<dbReference type="InterPro" id="IPR000326">
    <property type="entry name" value="PAP2/HPO"/>
</dbReference>